<feature type="compositionally biased region" description="Low complexity" evidence="1">
    <location>
        <begin position="98"/>
        <end position="107"/>
    </location>
</feature>
<dbReference type="Proteomes" id="UP000051952">
    <property type="component" value="Unassembled WGS sequence"/>
</dbReference>
<feature type="region of interest" description="Disordered" evidence="1">
    <location>
        <begin position="40"/>
        <end position="148"/>
    </location>
</feature>
<accession>A0A0S4JG84</accession>
<evidence type="ECO:0000313" key="2">
    <source>
        <dbReference type="EMBL" id="CUG90479.1"/>
    </source>
</evidence>
<organism evidence="2 3">
    <name type="scientific">Bodo saltans</name>
    <name type="common">Flagellated protozoan</name>
    <dbReference type="NCBI Taxonomy" id="75058"/>
    <lineage>
        <taxon>Eukaryota</taxon>
        <taxon>Discoba</taxon>
        <taxon>Euglenozoa</taxon>
        <taxon>Kinetoplastea</taxon>
        <taxon>Metakinetoplastina</taxon>
        <taxon>Eubodonida</taxon>
        <taxon>Bodonidae</taxon>
        <taxon>Bodo</taxon>
    </lineage>
</organism>
<reference evidence="3" key="1">
    <citation type="submission" date="2015-09" db="EMBL/GenBank/DDBJ databases">
        <authorList>
            <consortium name="Pathogen Informatics"/>
        </authorList>
    </citation>
    <scope>NUCLEOTIDE SEQUENCE [LARGE SCALE GENOMIC DNA]</scope>
    <source>
        <strain evidence="3">Lake Konstanz</strain>
    </source>
</reference>
<proteinExistence type="predicted"/>
<keyword evidence="3" id="KW-1185">Reference proteome</keyword>
<gene>
    <name evidence="2" type="ORF">BSAL_26975</name>
</gene>
<feature type="compositionally biased region" description="Basic and acidic residues" evidence="1">
    <location>
        <begin position="70"/>
        <end position="80"/>
    </location>
</feature>
<evidence type="ECO:0000256" key="1">
    <source>
        <dbReference type="SAM" id="MobiDB-lite"/>
    </source>
</evidence>
<dbReference type="VEuPathDB" id="TriTrypDB:BSAL_26975"/>
<protein>
    <submittedName>
        <fullName evidence="2">Uncharacterized protein</fullName>
    </submittedName>
</protein>
<dbReference type="EMBL" id="CYKH01001836">
    <property type="protein sequence ID" value="CUG90479.1"/>
    <property type="molecule type" value="Genomic_DNA"/>
</dbReference>
<evidence type="ECO:0000313" key="3">
    <source>
        <dbReference type="Proteomes" id="UP000051952"/>
    </source>
</evidence>
<name>A0A0S4JG84_BODSA</name>
<sequence>MPPFCTLLQGEKAPISMPPLRVECETSGQSRCCLKERSKRKLNRRTNGVIFARDTKNNAAGSSPWPGSPRSDRSKSKTDSSNDEGATTVNDHSLLGMTGTAGAAAVVSPRKKHKTPAGEAAGAGPKKKARVEGGVRTTNGPPMRRLRN</sequence>
<dbReference type="AlphaFoldDB" id="A0A0S4JG84"/>